<evidence type="ECO:0000256" key="2">
    <source>
        <dbReference type="ARBA" id="ARBA00007935"/>
    </source>
</evidence>
<feature type="transmembrane region" description="Helical" evidence="8">
    <location>
        <begin position="247"/>
        <end position="276"/>
    </location>
</feature>
<dbReference type="PANTHER" id="PTHR30472:SF25">
    <property type="entry name" value="ABC TRANSPORTER PERMEASE PROTEIN MJ0876-RELATED"/>
    <property type="match status" value="1"/>
</dbReference>
<name>A0ABT4TPZ9_9ACTN</name>
<keyword evidence="3" id="KW-0813">Transport</keyword>
<feature type="transmembrane region" description="Helical" evidence="8">
    <location>
        <begin position="98"/>
        <end position="118"/>
    </location>
</feature>
<dbReference type="Gene3D" id="1.10.3470.10">
    <property type="entry name" value="ABC transporter involved in vitamin B12 uptake, BtuC"/>
    <property type="match status" value="1"/>
</dbReference>
<sequence length="343" mass="33579">MTPRIPFPLLLGALTAAVAAAVPLSIGVGAVPLPPQEVVRIVADRLSSSAPADSPEAYIVWELRGPRALQAVFVGAGLAVAGAVVQALVRNPVADPHLLGLSSGASTGAVLAMAAFGGAAAGPLVLPGAAFAGAAAAGAAVFALARAHGTAEPLRLVLVGVAVGQLLGGATSFMVLRQASGDAQQQVLFWLLGSLAGARWPLALGCAAVVTVLSAVLTARARTLDALALGAEGAAALGVRADRARAVLFGAAALLTGAVVAVAGAIGFVGLVVPNLARPLVGAGHRRVLPTAALLGALMLVAADLAARTALRPTELPIGILTAVVGVPFLVAALRGARSGVGR</sequence>
<evidence type="ECO:0000256" key="5">
    <source>
        <dbReference type="ARBA" id="ARBA00022692"/>
    </source>
</evidence>
<proteinExistence type="inferred from homology"/>
<keyword evidence="5 8" id="KW-0812">Transmembrane</keyword>
<evidence type="ECO:0000256" key="6">
    <source>
        <dbReference type="ARBA" id="ARBA00022989"/>
    </source>
</evidence>
<comment type="caution">
    <text evidence="9">The sequence shown here is derived from an EMBL/GenBank/DDBJ whole genome shotgun (WGS) entry which is preliminary data.</text>
</comment>
<accession>A0ABT4TPZ9</accession>
<comment type="subcellular location">
    <subcellularLocation>
        <location evidence="1">Cell membrane</location>
        <topology evidence="1">Multi-pass membrane protein</topology>
    </subcellularLocation>
</comment>
<dbReference type="Pfam" id="PF01032">
    <property type="entry name" value="FecCD"/>
    <property type="match status" value="1"/>
</dbReference>
<keyword evidence="4" id="KW-1003">Cell membrane</keyword>
<evidence type="ECO:0000313" key="9">
    <source>
        <dbReference type="EMBL" id="MDA2806232.1"/>
    </source>
</evidence>
<comment type="similarity">
    <text evidence="2">Belongs to the binding-protein-dependent transport system permease family. FecCD subfamily.</text>
</comment>
<feature type="transmembrane region" description="Helical" evidence="8">
    <location>
        <begin position="288"/>
        <end position="310"/>
    </location>
</feature>
<evidence type="ECO:0000313" key="10">
    <source>
        <dbReference type="Proteomes" id="UP001165685"/>
    </source>
</evidence>
<feature type="transmembrane region" description="Helical" evidence="8">
    <location>
        <begin position="124"/>
        <end position="144"/>
    </location>
</feature>
<evidence type="ECO:0000256" key="1">
    <source>
        <dbReference type="ARBA" id="ARBA00004651"/>
    </source>
</evidence>
<reference evidence="9" key="1">
    <citation type="submission" date="2023-01" db="EMBL/GenBank/DDBJ databases">
        <title>Draft genome sequence of Nocardiopsis sp. LSu2-4 isolated from halophytes.</title>
        <authorList>
            <person name="Duangmal K."/>
            <person name="Chantavorakit T."/>
        </authorList>
    </citation>
    <scope>NUCLEOTIDE SEQUENCE</scope>
    <source>
        <strain evidence="9">LSu2-4</strain>
    </source>
</reference>
<dbReference type="InterPro" id="IPR000522">
    <property type="entry name" value="ABC_transptr_permease_BtuC"/>
</dbReference>
<dbReference type="RefSeq" id="WP_270678875.1">
    <property type="nucleotide sequence ID" value="NZ_JAQFWP010000031.1"/>
</dbReference>
<evidence type="ECO:0000256" key="7">
    <source>
        <dbReference type="ARBA" id="ARBA00023136"/>
    </source>
</evidence>
<dbReference type="CDD" id="cd06550">
    <property type="entry name" value="TM_ABC_iron-siderophores_like"/>
    <property type="match status" value="1"/>
</dbReference>
<organism evidence="9 10">
    <name type="scientific">Nocardiopsis suaedae</name>
    <dbReference type="NCBI Taxonomy" id="3018444"/>
    <lineage>
        <taxon>Bacteria</taxon>
        <taxon>Bacillati</taxon>
        <taxon>Actinomycetota</taxon>
        <taxon>Actinomycetes</taxon>
        <taxon>Streptosporangiales</taxon>
        <taxon>Nocardiopsidaceae</taxon>
        <taxon>Nocardiopsis</taxon>
    </lineage>
</organism>
<feature type="transmembrane region" description="Helical" evidence="8">
    <location>
        <begin position="68"/>
        <end position="89"/>
    </location>
</feature>
<feature type="transmembrane region" description="Helical" evidence="8">
    <location>
        <begin position="316"/>
        <end position="334"/>
    </location>
</feature>
<evidence type="ECO:0000256" key="4">
    <source>
        <dbReference type="ARBA" id="ARBA00022475"/>
    </source>
</evidence>
<keyword evidence="6 8" id="KW-1133">Transmembrane helix</keyword>
<gene>
    <name evidence="9" type="ORF">O4U47_17095</name>
</gene>
<dbReference type="InterPro" id="IPR037294">
    <property type="entry name" value="ABC_BtuC-like"/>
</dbReference>
<dbReference type="Proteomes" id="UP001165685">
    <property type="component" value="Unassembled WGS sequence"/>
</dbReference>
<keyword evidence="7 8" id="KW-0472">Membrane</keyword>
<evidence type="ECO:0000256" key="3">
    <source>
        <dbReference type="ARBA" id="ARBA00022448"/>
    </source>
</evidence>
<dbReference type="PANTHER" id="PTHR30472">
    <property type="entry name" value="FERRIC ENTEROBACTIN TRANSPORT SYSTEM PERMEASE PROTEIN"/>
    <property type="match status" value="1"/>
</dbReference>
<protein>
    <submittedName>
        <fullName evidence="9">Iron ABC transporter permease</fullName>
    </submittedName>
</protein>
<evidence type="ECO:0000256" key="8">
    <source>
        <dbReference type="SAM" id="Phobius"/>
    </source>
</evidence>
<dbReference type="SUPFAM" id="SSF81345">
    <property type="entry name" value="ABC transporter involved in vitamin B12 uptake, BtuC"/>
    <property type="match status" value="1"/>
</dbReference>
<dbReference type="EMBL" id="JAQFWP010000031">
    <property type="protein sequence ID" value="MDA2806232.1"/>
    <property type="molecule type" value="Genomic_DNA"/>
</dbReference>
<feature type="transmembrane region" description="Helical" evidence="8">
    <location>
        <begin position="188"/>
        <end position="217"/>
    </location>
</feature>
<keyword evidence="10" id="KW-1185">Reference proteome</keyword>
<feature type="transmembrane region" description="Helical" evidence="8">
    <location>
        <begin position="156"/>
        <end position="176"/>
    </location>
</feature>